<gene>
    <name evidence="1" type="ORF">D3H55_10025</name>
</gene>
<dbReference type="RefSeq" id="WP_119546771.1">
    <property type="nucleotide sequence ID" value="NZ_QXIR01000011.1"/>
</dbReference>
<protein>
    <submittedName>
        <fullName evidence="1">Uncharacterized protein</fullName>
    </submittedName>
</protein>
<dbReference type="Proteomes" id="UP000265801">
    <property type="component" value="Unassembled WGS sequence"/>
</dbReference>
<comment type="caution">
    <text evidence="1">The sequence shown here is derived from an EMBL/GenBank/DDBJ whole genome shotgun (WGS) entry which is preliminary data.</text>
</comment>
<sequence>MTEVGYVSLLRTIGLNNDDTFSIEDMGKKLDVFYEIAQTMENFNQEAKLEVVSLIRSFVSCACHYYQQQGKYYWSEERNIDELFKFLTLLGDTLFIYAAIQKDAGKRIAAPMAAKDGYAIFPPEHRQVNEFRKKILNFLGAAFSYNIQETNTIYESSSYMWGITNSYMD</sequence>
<evidence type="ECO:0000313" key="1">
    <source>
        <dbReference type="EMBL" id="RIW34304.1"/>
    </source>
</evidence>
<dbReference type="EMBL" id="QXIR01000011">
    <property type="protein sequence ID" value="RIW34304.1"/>
    <property type="molecule type" value="Genomic_DNA"/>
</dbReference>
<evidence type="ECO:0000313" key="2">
    <source>
        <dbReference type="Proteomes" id="UP000265801"/>
    </source>
</evidence>
<proteinExistence type="predicted"/>
<accession>A0A3A1R549</accession>
<organism evidence="1 2">
    <name type="scientific">Bacillus salacetis</name>
    <dbReference type="NCBI Taxonomy" id="2315464"/>
    <lineage>
        <taxon>Bacteria</taxon>
        <taxon>Bacillati</taxon>
        <taxon>Bacillota</taxon>
        <taxon>Bacilli</taxon>
        <taxon>Bacillales</taxon>
        <taxon>Bacillaceae</taxon>
        <taxon>Bacillus</taxon>
    </lineage>
</organism>
<name>A0A3A1R549_9BACI</name>
<reference evidence="1 2" key="1">
    <citation type="submission" date="2018-09" db="EMBL/GenBank/DDBJ databases">
        <title>Bacillus saliacetes sp. nov., isolated from Thai shrimp paste (Ka-pi).</title>
        <authorList>
            <person name="Daroonpunt R."/>
            <person name="Tanasupawat S."/>
            <person name="Yiamsombut S."/>
        </authorList>
    </citation>
    <scope>NUCLEOTIDE SEQUENCE [LARGE SCALE GENOMIC DNA]</scope>
    <source>
        <strain evidence="1 2">SKP7-4</strain>
    </source>
</reference>
<keyword evidence="2" id="KW-1185">Reference proteome</keyword>
<dbReference type="AlphaFoldDB" id="A0A3A1R549"/>